<dbReference type="EMBL" id="CADCWP010000325">
    <property type="protein sequence ID" value="CAA9586568.1"/>
    <property type="molecule type" value="Genomic_DNA"/>
</dbReference>
<keyword evidence="2" id="KW-0560">Oxidoreductase</keyword>
<reference evidence="2" key="1">
    <citation type="submission" date="2020-02" db="EMBL/GenBank/DDBJ databases">
        <authorList>
            <person name="Meier V. D."/>
        </authorList>
    </citation>
    <scope>NUCLEOTIDE SEQUENCE</scope>
    <source>
        <strain evidence="2">AVDCRST_MAG86</strain>
    </source>
</reference>
<dbReference type="Gene3D" id="1.10.645.10">
    <property type="entry name" value="Cytochrome-c3 Hydrogenase, chain B"/>
    <property type="match status" value="1"/>
</dbReference>
<organism evidence="2">
    <name type="scientific">uncultured Truepera sp</name>
    <dbReference type="NCBI Taxonomy" id="543023"/>
    <lineage>
        <taxon>Bacteria</taxon>
        <taxon>Thermotogati</taxon>
        <taxon>Deinococcota</taxon>
        <taxon>Deinococci</taxon>
        <taxon>Trueperales</taxon>
        <taxon>Trueperaceae</taxon>
        <taxon>Truepera</taxon>
        <taxon>environmental samples</taxon>
    </lineage>
</organism>
<accession>A0A6J4VSD2</accession>
<dbReference type="EC" id="1.6.5.3" evidence="2"/>
<sequence length="210" mass="23366">MMKQYAAMFAKNDIFVGRTEGVGIISKETALDYGLTGPSLRASGVPLDFRKAQPYSLYEDYDFDVPTSEVGDANTRFMMRFYEMEESLRIIEQALSMLAPGPIKDPDRRISLPPRSEHETSMEAVIFHFKLVTEGFHPPRGEVYVPTESARGELGYYLVSDGGSMPYRVKVRVPSLINLQSLEPACLGGLFADMVINIATLDPVLGDVDK</sequence>
<dbReference type="GO" id="GO:0016651">
    <property type="term" value="F:oxidoreductase activity, acting on NAD(P)H"/>
    <property type="evidence" value="ECO:0007669"/>
    <property type="project" value="InterPro"/>
</dbReference>
<dbReference type="GO" id="GO:0048038">
    <property type="term" value="F:quinone binding"/>
    <property type="evidence" value="ECO:0007669"/>
    <property type="project" value="InterPro"/>
</dbReference>
<dbReference type="InterPro" id="IPR029014">
    <property type="entry name" value="NiFe-Hase_large"/>
</dbReference>
<feature type="domain" description="NADH-quinone oxidoreductase subunit D" evidence="1">
    <location>
        <begin position="2"/>
        <end position="210"/>
    </location>
</feature>
<dbReference type="PANTHER" id="PTHR11993:SF10">
    <property type="entry name" value="NADH DEHYDROGENASE [UBIQUINONE] IRON-SULFUR PROTEIN 2, MITOCHONDRIAL"/>
    <property type="match status" value="1"/>
</dbReference>
<proteinExistence type="predicted"/>
<protein>
    <submittedName>
        <fullName evidence="2">NADH-ubiquinone oxidoreductase chain D</fullName>
        <ecNumber evidence="2">1.6.5.3</ecNumber>
    </submittedName>
</protein>
<name>A0A6J4VSD2_9DEIN</name>
<gene>
    <name evidence="2" type="ORF">AVDCRST_MAG86-3624</name>
</gene>
<dbReference type="GO" id="GO:0051287">
    <property type="term" value="F:NAD binding"/>
    <property type="evidence" value="ECO:0007669"/>
    <property type="project" value="InterPro"/>
</dbReference>
<dbReference type="InterPro" id="IPR022885">
    <property type="entry name" value="NDH1_su_D/H"/>
</dbReference>
<dbReference type="InterPro" id="IPR001135">
    <property type="entry name" value="NADH_Q_OxRdtase_suD"/>
</dbReference>
<dbReference type="Pfam" id="PF00346">
    <property type="entry name" value="Complex1_49kDa"/>
    <property type="match status" value="1"/>
</dbReference>
<dbReference type="AlphaFoldDB" id="A0A6J4VSD2"/>
<evidence type="ECO:0000259" key="1">
    <source>
        <dbReference type="Pfam" id="PF00346"/>
    </source>
</evidence>
<dbReference type="PANTHER" id="PTHR11993">
    <property type="entry name" value="NADH-UBIQUINONE OXIDOREDUCTASE 49 KDA SUBUNIT"/>
    <property type="match status" value="1"/>
</dbReference>
<evidence type="ECO:0000313" key="2">
    <source>
        <dbReference type="EMBL" id="CAA9586568.1"/>
    </source>
</evidence>
<keyword evidence="2" id="KW-0830">Ubiquinone</keyword>
<dbReference type="SUPFAM" id="SSF56762">
    <property type="entry name" value="HydB/Nqo4-like"/>
    <property type="match status" value="1"/>
</dbReference>